<feature type="signal peptide" evidence="2">
    <location>
        <begin position="1"/>
        <end position="34"/>
    </location>
</feature>
<keyword evidence="4" id="KW-1185">Reference proteome</keyword>
<reference evidence="3 4" key="1">
    <citation type="journal article" date="2010" name="J. Bacteriol.">
        <title>Completed genome sequence of the anaerobic iron-oxidizing bacterium Acidovorax ebreus strain TPSY.</title>
        <authorList>
            <person name="Byrne-Bailey K.G."/>
            <person name="Weber K.A."/>
            <person name="Chair A.H."/>
            <person name="Bose S."/>
            <person name="Knox T."/>
            <person name="Spanbauer T.L."/>
            <person name="Chertkov O."/>
            <person name="Coates J.D."/>
        </authorList>
    </citation>
    <scope>NUCLEOTIDE SEQUENCE [LARGE SCALE GENOMIC DNA]</scope>
    <source>
        <strain evidence="3 4">TPSY</strain>
    </source>
</reference>
<dbReference type="KEGG" id="dia:Dtpsy_0866"/>
<dbReference type="Proteomes" id="UP000000450">
    <property type="component" value="Chromosome"/>
</dbReference>
<dbReference type="RefSeq" id="WP_015912605.1">
    <property type="nucleotide sequence ID" value="NC_011992.1"/>
</dbReference>
<evidence type="ECO:0000313" key="4">
    <source>
        <dbReference type="Proteomes" id="UP000000450"/>
    </source>
</evidence>
<keyword evidence="2" id="KW-0732">Signal</keyword>
<gene>
    <name evidence="3" type="ordered locus">Dtpsy_0866</name>
</gene>
<feature type="chain" id="PRO_5039932040" evidence="2">
    <location>
        <begin position="35"/>
        <end position="90"/>
    </location>
</feature>
<accession>A0A9J9Q5C6</accession>
<dbReference type="AlphaFoldDB" id="A0A9J9Q5C6"/>
<evidence type="ECO:0000256" key="1">
    <source>
        <dbReference type="SAM" id="MobiDB-lite"/>
    </source>
</evidence>
<dbReference type="EMBL" id="CP001392">
    <property type="protein sequence ID" value="ACM32344.1"/>
    <property type="molecule type" value="Genomic_DNA"/>
</dbReference>
<evidence type="ECO:0000313" key="3">
    <source>
        <dbReference type="EMBL" id="ACM32344.1"/>
    </source>
</evidence>
<feature type="compositionally biased region" description="Basic residues" evidence="1">
    <location>
        <begin position="46"/>
        <end position="57"/>
    </location>
</feature>
<feature type="region of interest" description="Disordered" evidence="1">
    <location>
        <begin position="38"/>
        <end position="69"/>
    </location>
</feature>
<evidence type="ECO:0000256" key="2">
    <source>
        <dbReference type="SAM" id="SignalP"/>
    </source>
</evidence>
<protein>
    <submittedName>
        <fullName evidence="3">Uncharacterized protein</fullName>
    </submittedName>
</protein>
<proteinExistence type="predicted"/>
<name>A0A9J9Q5C6_ACIET</name>
<sequence>MRFMDTFVRRSLSLPVGVGVAALLLSFASLHSHAAATPEKAASASKRSKAIRIKHTQNHSGESQAERDRRLYRECKGMPNAGACLGYTRK</sequence>
<organism evidence="3 4">
    <name type="scientific">Acidovorax ebreus (strain TPSY)</name>
    <name type="common">Diaphorobacter sp. (strain TPSY)</name>
    <dbReference type="NCBI Taxonomy" id="535289"/>
    <lineage>
        <taxon>Bacteria</taxon>
        <taxon>Pseudomonadati</taxon>
        <taxon>Pseudomonadota</taxon>
        <taxon>Betaproteobacteria</taxon>
        <taxon>Burkholderiales</taxon>
        <taxon>Comamonadaceae</taxon>
        <taxon>Diaphorobacter</taxon>
    </lineage>
</organism>